<dbReference type="PROSITE" id="PS51318">
    <property type="entry name" value="TAT"/>
    <property type="match status" value="1"/>
</dbReference>
<reference evidence="6" key="1">
    <citation type="submission" date="2021-03" db="EMBL/GenBank/DDBJ databases">
        <title>Genomic Encyclopedia of Type Strains, Phase IV (KMG-IV): sequencing the most valuable type-strain genomes for metagenomic binning, comparative biology and taxonomic classification.</title>
        <authorList>
            <person name="Goeker M."/>
        </authorList>
    </citation>
    <scope>NUCLEOTIDE SEQUENCE</scope>
    <source>
        <strain evidence="6">DSM 23564</strain>
    </source>
</reference>
<feature type="binding site" evidence="3">
    <location>
        <position position="399"/>
    </location>
    <ligand>
        <name>Cu cation</name>
        <dbReference type="ChEBI" id="CHEBI:23378"/>
    </ligand>
</feature>
<dbReference type="AlphaFoldDB" id="A0A8T4GJG8"/>
<gene>
    <name evidence="6" type="ORF">J2751_002261</name>
</gene>
<dbReference type="Pfam" id="PF00127">
    <property type="entry name" value="Copper-bind"/>
    <property type="match status" value="1"/>
</dbReference>
<evidence type="ECO:0000256" key="4">
    <source>
        <dbReference type="SAM" id="MobiDB-lite"/>
    </source>
</evidence>
<dbReference type="InterPro" id="IPR000923">
    <property type="entry name" value="BlueCu_1"/>
</dbReference>
<protein>
    <submittedName>
        <fullName evidence="6">Halocyanin-like protein</fullName>
    </submittedName>
</protein>
<evidence type="ECO:0000313" key="7">
    <source>
        <dbReference type="Proteomes" id="UP000823588"/>
    </source>
</evidence>
<dbReference type="InterPro" id="IPR017533">
    <property type="entry name" value="Halocyanin"/>
</dbReference>
<dbReference type="InterPro" id="IPR002387">
    <property type="entry name" value="Plastocyanin"/>
</dbReference>
<evidence type="ECO:0000256" key="3">
    <source>
        <dbReference type="PIRSR" id="PIRSR602387-1"/>
    </source>
</evidence>
<dbReference type="InterPro" id="IPR008972">
    <property type="entry name" value="Cupredoxin"/>
</dbReference>
<proteinExistence type="predicted"/>
<keyword evidence="2 3" id="KW-0186">Copper</keyword>
<comment type="caution">
    <text evidence="6">The sequence shown here is derived from an EMBL/GenBank/DDBJ whole genome shotgun (WGS) entry which is preliminary data.</text>
</comment>
<feature type="region of interest" description="Disordered" evidence="4">
    <location>
        <begin position="28"/>
        <end position="73"/>
    </location>
</feature>
<feature type="binding site" evidence="3">
    <location>
        <position position="394"/>
    </location>
    <ligand>
        <name>Cu cation</name>
        <dbReference type="ChEBI" id="CHEBI:23378"/>
    </ligand>
</feature>
<evidence type="ECO:0000259" key="5">
    <source>
        <dbReference type="Pfam" id="PF00127"/>
    </source>
</evidence>
<keyword evidence="7" id="KW-1185">Reference proteome</keyword>
<feature type="domain" description="Blue (type 1) copper" evidence="5">
    <location>
        <begin position="320"/>
        <end position="405"/>
    </location>
</feature>
<evidence type="ECO:0000313" key="6">
    <source>
        <dbReference type="EMBL" id="MBP1923222.1"/>
    </source>
</evidence>
<organism evidence="6 7">
    <name type="scientific">Halorubrum alkaliphilum</name>
    <dbReference type="NCBI Taxonomy" id="261290"/>
    <lineage>
        <taxon>Archaea</taxon>
        <taxon>Methanobacteriati</taxon>
        <taxon>Methanobacteriota</taxon>
        <taxon>Stenosarchaea group</taxon>
        <taxon>Halobacteria</taxon>
        <taxon>Halobacteriales</taxon>
        <taxon>Haloferacaceae</taxon>
        <taxon>Halorubrum</taxon>
    </lineage>
</organism>
<feature type="compositionally biased region" description="Acidic residues" evidence="4">
    <location>
        <begin position="30"/>
        <end position="62"/>
    </location>
</feature>
<dbReference type="Proteomes" id="UP000823588">
    <property type="component" value="Unassembled WGS sequence"/>
</dbReference>
<dbReference type="InterPro" id="IPR006311">
    <property type="entry name" value="TAT_signal"/>
</dbReference>
<dbReference type="PRINTS" id="PR00157">
    <property type="entry name" value="PLASTOCYANIN"/>
</dbReference>
<sequence>MANDHPRVSRRRLLGGSASLGVLAALAGCVEDEPADDPREDEPADDPREDDDPDDPREEPDDPPATVADGFDPDAALTATLDALSDSPVALGGVTTFLGPDDDAEDVDLGVGLRGDPEAEVGRLRTLIGDHGVLDGIDPEADIDADVDQELFEDNEEFVRDDEYAWRRQLDGEPDYGVGSGSYPEMRTLVESLLEFYHEFGQELVFDEPRWDGDRERYLVEADRFDGDDPIGEDLTPLRCTAAVDTEGVVVAIDAEFESEAGARFIQDAAGEYDRPVTVPEPDWLDEAEAAADDPDDESDRDDDETGSVRDATGQATAVVDVGAGDDGLAFAPTGLRIDPGTTVRWEWTGEGGAHTVTAVDGEFDSGDPVGEAGHVFEHRFTDPGTDEYLCRPHQAAGMTGRIEVVDD</sequence>
<feature type="region of interest" description="Disordered" evidence="4">
    <location>
        <begin position="288"/>
        <end position="314"/>
    </location>
</feature>
<comment type="cofactor">
    <cofactor evidence="3">
        <name>Cu(2+)</name>
        <dbReference type="ChEBI" id="CHEBI:29036"/>
    </cofactor>
    <text evidence="3">The crystal structure with reduced Cu(1+) has also been determined.</text>
</comment>
<dbReference type="PROSITE" id="PS51257">
    <property type="entry name" value="PROKAR_LIPOPROTEIN"/>
    <property type="match status" value="1"/>
</dbReference>
<feature type="binding site" evidence="3">
    <location>
        <position position="391"/>
    </location>
    <ligand>
        <name>Cu cation</name>
        <dbReference type="ChEBI" id="CHEBI:23378"/>
    </ligand>
</feature>
<dbReference type="Gene3D" id="2.60.40.420">
    <property type="entry name" value="Cupredoxins - blue copper proteins"/>
    <property type="match status" value="1"/>
</dbReference>
<keyword evidence="1 3" id="KW-0479">Metal-binding</keyword>
<evidence type="ECO:0000256" key="1">
    <source>
        <dbReference type="ARBA" id="ARBA00022723"/>
    </source>
</evidence>
<dbReference type="GO" id="GO:0005507">
    <property type="term" value="F:copper ion binding"/>
    <property type="evidence" value="ECO:0007669"/>
    <property type="project" value="InterPro"/>
</dbReference>
<accession>A0A8T4GJG8</accession>
<feature type="compositionally biased region" description="Acidic residues" evidence="4">
    <location>
        <begin position="288"/>
        <end position="306"/>
    </location>
</feature>
<dbReference type="GO" id="GO:0009055">
    <property type="term" value="F:electron transfer activity"/>
    <property type="evidence" value="ECO:0007669"/>
    <property type="project" value="InterPro"/>
</dbReference>
<dbReference type="NCBIfam" id="TIGR03102">
    <property type="entry name" value="halo_cynanin"/>
    <property type="match status" value="1"/>
</dbReference>
<name>A0A8T4GJG8_9EURY</name>
<dbReference type="RefSeq" id="WP_245202737.1">
    <property type="nucleotide sequence ID" value="NZ_JAGGKQ010000017.1"/>
</dbReference>
<evidence type="ECO:0000256" key="2">
    <source>
        <dbReference type="ARBA" id="ARBA00023008"/>
    </source>
</evidence>
<dbReference type="EMBL" id="JAGGKQ010000017">
    <property type="protein sequence ID" value="MBP1923222.1"/>
    <property type="molecule type" value="Genomic_DNA"/>
</dbReference>
<dbReference type="SUPFAM" id="SSF49503">
    <property type="entry name" value="Cupredoxins"/>
    <property type="match status" value="1"/>
</dbReference>
<dbReference type="CDD" id="cd04220">
    <property type="entry name" value="Halocyanin"/>
    <property type="match status" value="1"/>
</dbReference>